<keyword evidence="3" id="KW-1185">Reference proteome</keyword>
<sequence>MNHFDASCQEGFSPPTMITWRVSGARSGPFGPVPPGGEVMIQAGEVFGREILVIQARNAHVTTHPVCGLADHENATPRAEVETPAPRRGGRVAVVTALIGAVGVIVAALVAGVFTVWHG</sequence>
<evidence type="ECO:0000256" key="1">
    <source>
        <dbReference type="SAM" id="Phobius"/>
    </source>
</evidence>
<organism evidence="2 3">
    <name type="scientific">Dactylosporangium maewongense</name>
    <dbReference type="NCBI Taxonomy" id="634393"/>
    <lineage>
        <taxon>Bacteria</taxon>
        <taxon>Bacillati</taxon>
        <taxon>Actinomycetota</taxon>
        <taxon>Actinomycetes</taxon>
        <taxon>Micromonosporales</taxon>
        <taxon>Micromonosporaceae</taxon>
        <taxon>Dactylosporangium</taxon>
    </lineage>
</organism>
<evidence type="ECO:0000313" key="2">
    <source>
        <dbReference type="EMBL" id="GAA1504391.1"/>
    </source>
</evidence>
<feature type="transmembrane region" description="Helical" evidence="1">
    <location>
        <begin position="92"/>
        <end position="117"/>
    </location>
</feature>
<keyword evidence="1" id="KW-0472">Membrane</keyword>
<accession>A0ABP4KL96</accession>
<protein>
    <submittedName>
        <fullName evidence="2">Uncharacterized protein</fullName>
    </submittedName>
</protein>
<name>A0ABP4KL96_9ACTN</name>
<gene>
    <name evidence="2" type="ORF">GCM10009827_017090</name>
</gene>
<keyword evidence="1" id="KW-0812">Transmembrane</keyword>
<reference evidence="3" key="1">
    <citation type="journal article" date="2019" name="Int. J. Syst. Evol. Microbiol.">
        <title>The Global Catalogue of Microorganisms (GCM) 10K type strain sequencing project: providing services to taxonomists for standard genome sequencing and annotation.</title>
        <authorList>
            <consortium name="The Broad Institute Genomics Platform"/>
            <consortium name="The Broad Institute Genome Sequencing Center for Infectious Disease"/>
            <person name="Wu L."/>
            <person name="Ma J."/>
        </authorList>
    </citation>
    <scope>NUCLEOTIDE SEQUENCE [LARGE SCALE GENOMIC DNA]</scope>
    <source>
        <strain evidence="3">JCM 15933</strain>
    </source>
</reference>
<dbReference type="Proteomes" id="UP001501470">
    <property type="component" value="Unassembled WGS sequence"/>
</dbReference>
<keyword evidence="1" id="KW-1133">Transmembrane helix</keyword>
<comment type="caution">
    <text evidence="2">The sequence shown here is derived from an EMBL/GenBank/DDBJ whole genome shotgun (WGS) entry which is preliminary data.</text>
</comment>
<proteinExistence type="predicted"/>
<dbReference type="EMBL" id="BAAAQD010000002">
    <property type="protein sequence ID" value="GAA1504391.1"/>
    <property type="molecule type" value="Genomic_DNA"/>
</dbReference>
<evidence type="ECO:0000313" key="3">
    <source>
        <dbReference type="Proteomes" id="UP001501470"/>
    </source>
</evidence>